<dbReference type="SUPFAM" id="SSF53335">
    <property type="entry name" value="S-adenosyl-L-methionine-dependent methyltransferases"/>
    <property type="match status" value="1"/>
</dbReference>
<reference evidence="4" key="1">
    <citation type="submission" date="2025-08" db="UniProtKB">
        <authorList>
            <consortium name="Ensembl"/>
        </authorList>
    </citation>
    <scope>IDENTIFICATION</scope>
</reference>
<dbReference type="Ensembl" id="ENSBOBT00000025515.1">
    <property type="protein sequence ID" value="ENSBOBP00000024972.1"/>
    <property type="gene ID" value="ENSBOBG00000014797.1"/>
</dbReference>
<dbReference type="GO" id="GO:0003676">
    <property type="term" value="F:nucleic acid binding"/>
    <property type="evidence" value="ECO:0007669"/>
    <property type="project" value="InterPro"/>
</dbReference>
<reference evidence="4" key="2">
    <citation type="submission" date="2025-09" db="UniProtKB">
        <authorList>
            <consortium name="Ensembl"/>
        </authorList>
    </citation>
    <scope>IDENTIFICATION</scope>
</reference>
<evidence type="ECO:0000313" key="5">
    <source>
        <dbReference type="Proteomes" id="UP000694567"/>
    </source>
</evidence>
<dbReference type="InterPro" id="IPR007848">
    <property type="entry name" value="Small_mtfrase_dom"/>
</dbReference>
<dbReference type="PROSITE" id="PS00092">
    <property type="entry name" value="N6_MTASE"/>
    <property type="match status" value="1"/>
</dbReference>
<evidence type="ECO:0000256" key="1">
    <source>
        <dbReference type="ARBA" id="ARBA00009741"/>
    </source>
</evidence>
<dbReference type="CDD" id="cd02440">
    <property type="entry name" value="AdoMet_MTases"/>
    <property type="match status" value="1"/>
</dbReference>
<dbReference type="InterPro" id="IPR029063">
    <property type="entry name" value="SAM-dependent_MTases_sf"/>
</dbReference>
<dbReference type="PANTHER" id="PTHR23290:SF0">
    <property type="entry name" value="RRNA N6-ADENOSINE-METHYLTRANSFERASE METTL5"/>
    <property type="match status" value="1"/>
</dbReference>
<dbReference type="Gene3D" id="3.40.50.150">
    <property type="entry name" value="Vaccinia Virus protein VP39"/>
    <property type="match status" value="1"/>
</dbReference>
<dbReference type="InterPro" id="IPR002052">
    <property type="entry name" value="DNA_methylase_N6_adenine_CS"/>
</dbReference>
<proteinExistence type="inferred from homology"/>
<organism evidence="4 5">
    <name type="scientific">Bubo bubo</name>
    <name type="common">Eurasian eagle-owl</name>
    <name type="synonym">Strix bubo</name>
    <dbReference type="NCBI Taxonomy" id="30461"/>
    <lineage>
        <taxon>Eukaryota</taxon>
        <taxon>Metazoa</taxon>
        <taxon>Chordata</taxon>
        <taxon>Craniata</taxon>
        <taxon>Vertebrata</taxon>
        <taxon>Euteleostomi</taxon>
        <taxon>Archelosauria</taxon>
        <taxon>Archosauria</taxon>
        <taxon>Dinosauria</taxon>
        <taxon>Saurischia</taxon>
        <taxon>Theropoda</taxon>
        <taxon>Coelurosauria</taxon>
        <taxon>Aves</taxon>
        <taxon>Neognathae</taxon>
        <taxon>Neoaves</taxon>
        <taxon>Telluraves</taxon>
        <taxon>Strigiformes</taxon>
        <taxon>Strigidae</taxon>
        <taxon>Bubo</taxon>
    </lineage>
</organism>
<dbReference type="AlphaFoldDB" id="A0A8C0FV18"/>
<sequence>MKKLKLKELESCLQQVDTFESPKLLLEQYPTRPHIAACMLYTIHNTFDDIENKTIADLGCGCGMLSIGSAMLGAGLCVRFDIDADALEIFNSSIEDFELTNNMVQCDVCSLSDSMSETFDRVIMNPPFGTKHNKGMDMIFLKTSLHKTSTRQISSL</sequence>
<dbReference type="Proteomes" id="UP000694567">
    <property type="component" value="Unplaced"/>
</dbReference>
<accession>A0A8C0FV18</accession>
<comment type="similarity">
    <text evidence="1">Belongs to the methyltransferase superfamily. PrmA family.</text>
</comment>
<name>A0A8C0FV18_BUBBB</name>
<protein>
    <recommendedName>
        <fullName evidence="2">Methyltransferase-like protein 5</fullName>
    </recommendedName>
</protein>
<evidence type="ECO:0000313" key="4">
    <source>
        <dbReference type="Ensembl" id="ENSBOBP00000024972.1"/>
    </source>
</evidence>
<dbReference type="GO" id="GO:0008988">
    <property type="term" value="F:rRNA (adenine-N6-)-methyltransferase activity"/>
    <property type="evidence" value="ECO:0007669"/>
    <property type="project" value="TreeGrafter"/>
</dbReference>
<evidence type="ECO:0000256" key="2">
    <source>
        <dbReference type="ARBA" id="ARBA00041374"/>
    </source>
</evidence>
<keyword evidence="5" id="KW-1185">Reference proteome</keyword>
<feature type="domain" description="Methyltransferase small" evidence="3">
    <location>
        <begin position="45"/>
        <end position="135"/>
    </location>
</feature>
<dbReference type="PANTHER" id="PTHR23290">
    <property type="entry name" value="RRNA N6-ADENOSINE-METHYLTRANSFERASE METTL5"/>
    <property type="match status" value="1"/>
</dbReference>
<evidence type="ECO:0000259" key="3">
    <source>
        <dbReference type="Pfam" id="PF05175"/>
    </source>
</evidence>
<dbReference type="Pfam" id="PF05175">
    <property type="entry name" value="MTS"/>
    <property type="match status" value="1"/>
</dbReference>
<dbReference type="InterPro" id="IPR051720">
    <property type="entry name" value="rRNA_MeTrfase/Polyamine_Synth"/>
</dbReference>